<accession>A0A9N9N4I8</accession>
<reference evidence="2" key="1">
    <citation type="submission" date="2021-12" db="EMBL/GenBank/DDBJ databases">
        <authorList>
            <person name="King R."/>
        </authorList>
    </citation>
    <scope>NUCLEOTIDE SEQUENCE</scope>
</reference>
<organism evidence="2 3">
    <name type="scientific">Diatraea saccharalis</name>
    <name type="common">sugarcane borer</name>
    <dbReference type="NCBI Taxonomy" id="40085"/>
    <lineage>
        <taxon>Eukaryota</taxon>
        <taxon>Metazoa</taxon>
        <taxon>Ecdysozoa</taxon>
        <taxon>Arthropoda</taxon>
        <taxon>Hexapoda</taxon>
        <taxon>Insecta</taxon>
        <taxon>Pterygota</taxon>
        <taxon>Neoptera</taxon>
        <taxon>Endopterygota</taxon>
        <taxon>Lepidoptera</taxon>
        <taxon>Glossata</taxon>
        <taxon>Ditrysia</taxon>
        <taxon>Pyraloidea</taxon>
        <taxon>Crambidae</taxon>
        <taxon>Crambinae</taxon>
        <taxon>Diatraea</taxon>
    </lineage>
</organism>
<reference evidence="2" key="2">
    <citation type="submission" date="2022-10" db="EMBL/GenBank/DDBJ databases">
        <authorList>
            <consortium name="ENA_rothamsted_submissions"/>
            <consortium name="culmorum"/>
            <person name="King R."/>
        </authorList>
    </citation>
    <scope>NUCLEOTIDE SEQUENCE</scope>
</reference>
<dbReference type="Gene3D" id="3.30.70.1820">
    <property type="entry name" value="L1 transposable element, RRM domain"/>
    <property type="match status" value="1"/>
</dbReference>
<keyword evidence="3" id="KW-1185">Reference proteome</keyword>
<feature type="region of interest" description="Disordered" evidence="1">
    <location>
        <begin position="213"/>
        <end position="240"/>
    </location>
</feature>
<dbReference type="AlphaFoldDB" id="A0A9N9N4I8"/>
<sequence length="240" mass="27264">MDAIQNSMNQLQKIFTDRMDRYQSDLQASAPSTTISNLNSEFSTFRSYIMTALQSLQEQINLLAQQTDNMEMHSRRKMLLLHGLPEESNEDTVAVLVKTVTDRMKISGFTKNDISRCHRMGRKTATSNRPRPLLLKLRDQEVRSKIWFSKTVLKGSGLTISEFLTKSRHDAFMAAREKYGVNKCFTKLGFVFVIAGDGKRHRISSLYDLNKISSDDVPKPGMSKETASSTRSKRTGISKK</sequence>
<proteinExistence type="predicted"/>
<gene>
    <name evidence="2" type="ORF">DIATSA_LOCUS909</name>
</gene>
<name>A0A9N9N4I8_9NEOP</name>
<feature type="compositionally biased region" description="Basic residues" evidence="1">
    <location>
        <begin position="231"/>
        <end position="240"/>
    </location>
</feature>
<protein>
    <submittedName>
        <fullName evidence="2">Uncharacterized protein</fullName>
    </submittedName>
</protein>
<evidence type="ECO:0000313" key="3">
    <source>
        <dbReference type="Proteomes" id="UP001153714"/>
    </source>
</evidence>
<dbReference type="EMBL" id="OU893341">
    <property type="protein sequence ID" value="CAG9782668.1"/>
    <property type="molecule type" value="Genomic_DNA"/>
</dbReference>
<evidence type="ECO:0000313" key="2">
    <source>
        <dbReference type="EMBL" id="CAG9782668.1"/>
    </source>
</evidence>
<dbReference type="Proteomes" id="UP001153714">
    <property type="component" value="Chromosome 10"/>
</dbReference>
<evidence type="ECO:0000256" key="1">
    <source>
        <dbReference type="SAM" id="MobiDB-lite"/>
    </source>
</evidence>
<dbReference type="OrthoDB" id="8121249at2759"/>